<organism evidence="4 5">
    <name type="scientific">Ciona savignyi</name>
    <name type="common">Pacific transparent sea squirt</name>
    <dbReference type="NCBI Taxonomy" id="51511"/>
    <lineage>
        <taxon>Eukaryota</taxon>
        <taxon>Metazoa</taxon>
        <taxon>Chordata</taxon>
        <taxon>Tunicata</taxon>
        <taxon>Ascidiacea</taxon>
        <taxon>Phlebobranchia</taxon>
        <taxon>Cionidae</taxon>
        <taxon>Ciona</taxon>
    </lineage>
</organism>
<evidence type="ECO:0000313" key="5">
    <source>
        <dbReference type="Proteomes" id="UP000007875"/>
    </source>
</evidence>
<dbReference type="GeneTree" id="ENSGT00520000055570"/>
<dbReference type="eggNOG" id="KOG3729">
    <property type="taxonomic scope" value="Eukaryota"/>
</dbReference>
<dbReference type="PANTHER" id="PTHR12563">
    <property type="entry name" value="GLYCEROL-3-PHOSPHATE ACYLTRANSFERASE"/>
    <property type="match status" value="1"/>
</dbReference>
<dbReference type="GO" id="GO:0006072">
    <property type="term" value="P:glycerol-3-phosphate metabolic process"/>
    <property type="evidence" value="ECO:0007669"/>
    <property type="project" value="TreeGrafter"/>
</dbReference>
<feature type="region of interest" description="Disordered" evidence="1">
    <location>
        <begin position="329"/>
        <end position="385"/>
    </location>
</feature>
<feature type="compositionally biased region" description="Low complexity" evidence="1">
    <location>
        <begin position="329"/>
        <end position="342"/>
    </location>
</feature>
<name>H2YW95_CIOSA</name>
<dbReference type="GO" id="GO:0008654">
    <property type="term" value="P:phospholipid biosynthetic process"/>
    <property type="evidence" value="ECO:0007669"/>
    <property type="project" value="TreeGrafter"/>
</dbReference>
<accession>H2YW95</accession>
<reference evidence="4" key="3">
    <citation type="submission" date="2025-09" db="UniProtKB">
        <authorList>
            <consortium name="Ensembl"/>
        </authorList>
    </citation>
    <scope>IDENTIFICATION</scope>
</reference>
<dbReference type="GO" id="GO:0004366">
    <property type="term" value="F:glycerol-3-phosphate O-acyltransferase activity"/>
    <property type="evidence" value="ECO:0007669"/>
    <property type="project" value="TreeGrafter"/>
</dbReference>
<dbReference type="PANTHER" id="PTHR12563:SF23">
    <property type="entry name" value="BCDNA.GH07066"/>
    <property type="match status" value="1"/>
</dbReference>
<evidence type="ECO:0000256" key="1">
    <source>
        <dbReference type="SAM" id="MobiDB-lite"/>
    </source>
</evidence>
<evidence type="ECO:0000259" key="3">
    <source>
        <dbReference type="Pfam" id="PF19277"/>
    </source>
</evidence>
<dbReference type="InterPro" id="IPR045520">
    <property type="entry name" value="GPAT/DHAPAT_C"/>
</dbReference>
<evidence type="ECO:0000313" key="4">
    <source>
        <dbReference type="Ensembl" id="ENSCSAVP00000009606.1"/>
    </source>
</evidence>
<keyword evidence="5" id="KW-1185">Reference proteome</keyword>
<dbReference type="SUPFAM" id="SSF69593">
    <property type="entry name" value="Glycerol-3-phosphate (1)-acyltransferase"/>
    <property type="match status" value="1"/>
</dbReference>
<dbReference type="Ensembl" id="ENSCSAVT00000009724.1">
    <property type="protein sequence ID" value="ENSCSAVP00000009606.1"/>
    <property type="gene ID" value="ENSCSAVG00000005639.1"/>
</dbReference>
<dbReference type="OMA" id="SNARLHY"/>
<dbReference type="AlphaFoldDB" id="H2YW95"/>
<feature type="region of interest" description="Disordered" evidence="1">
    <location>
        <begin position="179"/>
        <end position="201"/>
    </location>
</feature>
<dbReference type="Pfam" id="PF19277">
    <property type="entry name" value="GPAT_C"/>
    <property type="match status" value="2"/>
</dbReference>
<dbReference type="InterPro" id="IPR022284">
    <property type="entry name" value="GPAT/DHAPAT"/>
</dbReference>
<protein>
    <submittedName>
        <fullName evidence="4">Uncharacterized protein</fullName>
    </submittedName>
</protein>
<dbReference type="InterPro" id="IPR002123">
    <property type="entry name" value="Plipid/glycerol_acylTrfase"/>
</dbReference>
<dbReference type="GO" id="GO:0006631">
    <property type="term" value="P:fatty acid metabolic process"/>
    <property type="evidence" value="ECO:0007669"/>
    <property type="project" value="TreeGrafter"/>
</dbReference>
<dbReference type="Pfam" id="PF01553">
    <property type="entry name" value="Acyltransferase"/>
    <property type="match status" value="1"/>
</dbReference>
<dbReference type="Proteomes" id="UP000007875">
    <property type="component" value="Unassembled WGS sequence"/>
</dbReference>
<dbReference type="GO" id="GO:0019432">
    <property type="term" value="P:triglyceride biosynthetic process"/>
    <property type="evidence" value="ECO:0007669"/>
    <property type="project" value="TreeGrafter"/>
</dbReference>
<feature type="compositionally biased region" description="Polar residues" evidence="1">
    <location>
        <begin position="180"/>
        <end position="200"/>
    </location>
</feature>
<dbReference type="InParanoid" id="H2YW95"/>
<reference evidence="5" key="1">
    <citation type="submission" date="2003-08" db="EMBL/GenBank/DDBJ databases">
        <authorList>
            <person name="Birren B."/>
            <person name="Nusbaum C."/>
            <person name="Abebe A."/>
            <person name="Abouelleil A."/>
            <person name="Adekoya E."/>
            <person name="Ait-zahra M."/>
            <person name="Allen N."/>
            <person name="Allen T."/>
            <person name="An P."/>
            <person name="Anderson M."/>
            <person name="Anderson S."/>
            <person name="Arachchi H."/>
            <person name="Armbruster J."/>
            <person name="Bachantsang P."/>
            <person name="Baldwin J."/>
            <person name="Barry A."/>
            <person name="Bayul T."/>
            <person name="Blitshsteyn B."/>
            <person name="Bloom T."/>
            <person name="Blye J."/>
            <person name="Boguslavskiy L."/>
            <person name="Borowsky M."/>
            <person name="Boukhgalter B."/>
            <person name="Brunache A."/>
            <person name="Butler J."/>
            <person name="Calixte N."/>
            <person name="Calvo S."/>
            <person name="Camarata J."/>
            <person name="Campo K."/>
            <person name="Chang J."/>
            <person name="Cheshatsang Y."/>
            <person name="Citroen M."/>
            <person name="Collymore A."/>
            <person name="Considine T."/>
            <person name="Cook A."/>
            <person name="Cooke P."/>
            <person name="Corum B."/>
            <person name="Cuomo C."/>
            <person name="David R."/>
            <person name="Dawoe T."/>
            <person name="Degray S."/>
            <person name="Dodge S."/>
            <person name="Dooley K."/>
            <person name="Dorje P."/>
            <person name="Dorjee K."/>
            <person name="Dorris L."/>
            <person name="Duffey N."/>
            <person name="Dupes A."/>
            <person name="Elkins T."/>
            <person name="Engels R."/>
            <person name="Erickson J."/>
            <person name="Farina A."/>
            <person name="Faro S."/>
            <person name="Ferreira P."/>
            <person name="Fischer H."/>
            <person name="Fitzgerald M."/>
            <person name="Foley K."/>
            <person name="Gage D."/>
            <person name="Galagan J."/>
            <person name="Gearin G."/>
            <person name="Gnerre S."/>
            <person name="Gnirke A."/>
            <person name="Goyette A."/>
            <person name="Graham J."/>
            <person name="Grandbois E."/>
            <person name="Gyaltsen K."/>
            <person name="Hafez N."/>
            <person name="Hagopian D."/>
            <person name="Hagos B."/>
            <person name="Hall J."/>
            <person name="Hatcher B."/>
            <person name="Heller A."/>
            <person name="Higgins H."/>
            <person name="Honan T."/>
            <person name="Horn A."/>
            <person name="Houde N."/>
            <person name="Hughes L."/>
            <person name="Hulme W."/>
            <person name="Husby E."/>
            <person name="Iliev I."/>
            <person name="Jaffe D."/>
            <person name="Jones C."/>
            <person name="Kamal M."/>
            <person name="Kamat A."/>
            <person name="Kamvysselis M."/>
            <person name="Karlsson E."/>
            <person name="Kells C."/>
            <person name="Kieu A."/>
            <person name="Kisner P."/>
            <person name="Kodira C."/>
            <person name="Kulbokas E."/>
            <person name="Labutti K."/>
            <person name="Lama D."/>
            <person name="Landers T."/>
            <person name="Leger J."/>
            <person name="Levine S."/>
            <person name="Lewis D."/>
            <person name="Lewis T."/>
            <person name="Lindblad-toh K."/>
            <person name="Liu X."/>
            <person name="Lokyitsang T."/>
            <person name="Lokyitsang Y."/>
            <person name="Lucien O."/>
            <person name="Lui A."/>
            <person name="Ma L.J."/>
            <person name="Mabbitt R."/>
            <person name="Macdonald J."/>
            <person name="Maclean C."/>
            <person name="Major J."/>
            <person name="Manning J."/>
            <person name="Marabella R."/>
            <person name="Maru K."/>
            <person name="Matthews C."/>
            <person name="Mauceli E."/>
            <person name="Mccarthy M."/>
            <person name="Mcdonough S."/>
            <person name="Mcghee T."/>
            <person name="Meldrim J."/>
            <person name="Meneus L."/>
            <person name="Mesirov J."/>
            <person name="Mihalev A."/>
            <person name="Mihova T."/>
            <person name="Mikkelsen T."/>
            <person name="Mlenga V."/>
            <person name="Moru K."/>
            <person name="Mozes J."/>
            <person name="Mulrain L."/>
            <person name="Munson G."/>
            <person name="Naylor J."/>
            <person name="Newes C."/>
            <person name="Nguyen C."/>
            <person name="Nguyen N."/>
            <person name="Nguyen T."/>
            <person name="Nicol R."/>
            <person name="Nielsen C."/>
            <person name="Nizzari M."/>
            <person name="Norbu C."/>
            <person name="Norbu N."/>
            <person name="O'donnell P."/>
            <person name="Okoawo O."/>
            <person name="O'leary S."/>
            <person name="Omotosho B."/>
            <person name="O'neill K."/>
            <person name="Osman S."/>
            <person name="Parker S."/>
            <person name="Perrin D."/>
            <person name="Phunkhang P."/>
            <person name="Piqani B."/>
            <person name="Purcell S."/>
            <person name="Rachupka T."/>
            <person name="Ramasamy U."/>
            <person name="Rameau R."/>
            <person name="Ray V."/>
            <person name="Raymond C."/>
            <person name="Retta R."/>
            <person name="Richardson S."/>
            <person name="Rise C."/>
            <person name="Rodriguez J."/>
            <person name="Rogers J."/>
            <person name="Rogov P."/>
            <person name="Rutman M."/>
            <person name="Schupbach R."/>
            <person name="Seaman C."/>
            <person name="Settipalli S."/>
            <person name="Sharpe T."/>
            <person name="Sheridan J."/>
            <person name="Sherpa N."/>
            <person name="Shi J."/>
            <person name="Smirnov S."/>
            <person name="Smith C."/>
            <person name="Sougnez C."/>
            <person name="Spencer B."/>
            <person name="Stalker J."/>
            <person name="Stange-thomann N."/>
            <person name="Stavropoulos S."/>
            <person name="Stetson K."/>
            <person name="Stone C."/>
            <person name="Stone S."/>
            <person name="Stubbs M."/>
            <person name="Talamas J."/>
            <person name="Tchuinga P."/>
            <person name="Tenzing P."/>
            <person name="Tesfaye S."/>
            <person name="Theodore J."/>
            <person name="Thoulutsang Y."/>
            <person name="Topham K."/>
            <person name="Towey S."/>
            <person name="Tsamla T."/>
            <person name="Tsomo N."/>
            <person name="Vallee D."/>
            <person name="Vassiliev H."/>
            <person name="Venkataraman V."/>
            <person name="Vinson J."/>
            <person name="Vo A."/>
            <person name="Wade C."/>
            <person name="Wang S."/>
            <person name="Wangchuk T."/>
            <person name="Wangdi T."/>
            <person name="Whittaker C."/>
            <person name="Wilkinson J."/>
            <person name="Wu Y."/>
            <person name="Wyman D."/>
            <person name="Yadav S."/>
            <person name="Yang S."/>
            <person name="Yang X."/>
            <person name="Yeager S."/>
            <person name="Yee E."/>
            <person name="Young G."/>
            <person name="Zainoun J."/>
            <person name="Zembeck L."/>
            <person name="Zimmer A."/>
            <person name="Zody M."/>
            <person name="Lander E."/>
        </authorList>
    </citation>
    <scope>NUCLEOTIDE SEQUENCE [LARGE SCALE GENOMIC DNA]</scope>
</reference>
<dbReference type="GO" id="GO:0031966">
    <property type="term" value="C:mitochondrial membrane"/>
    <property type="evidence" value="ECO:0007669"/>
    <property type="project" value="TreeGrafter"/>
</dbReference>
<dbReference type="HOGENOM" id="CLU_671827_0_0_1"/>
<sequence>MDGLNSPTKGKAPLKQPCGFFIRRKIDSGSEKDLIYRAVLYSYVTELLKEKQSLEIFIEGTRTRSGLPNLPKTGLLAVAVEAVEKLDVEDIIIIPTCMSYEKLMEGNFDSELMGQSKVPESFLYSLLTIGKMLCGFYGHIRVNFGAPQSLKKTLAEIRSSPACLSSSVSKSLPRSRSLYEQVTNQSPMQEHSKISSSTPSPDLASVVAVSNARLHYHTMSSPPSAQQLIEEAKDEIASRELVTLLAERIVYSSTKCKALMSTNLVAFLLLHQWRHGVSMPLLVQSFQQLVTDLLAAQYDVGFSGDFHEVVLHAVNILGSRLVTLDCVAPRNPSRSRSSSTASTDRRSFDSGYELEDNSSPASPAQDNGEPSPPPITMTQDDQTPKLLTGAFMKMSESGIYDDEQLLTMSP</sequence>
<feature type="domain" description="Phospholipid/glycerol acyltransferase" evidence="2">
    <location>
        <begin position="20"/>
        <end position="99"/>
    </location>
</feature>
<feature type="domain" description="GPAT/DHAPAT C-terminal" evidence="3">
    <location>
        <begin position="229"/>
        <end position="323"/>
    </location>
</feature>
<feature type="domain" description="GPAT/DHAPAT C-terminal" evidence="3">
    <location>
        <begin position="110"/>
        <end position="160"/>
    </location>
</feature>
<evidence type="ECO:0000259" key="2">
    <source>
        <dbReference type="Pfam" id="PF01553"/>
    </source>
</evidence>
<proteinExistence type="predicted"/>
<dbReference type="STRING" id="51511.ENSCSAVP00000009606"/>
<reference evidence="4" key="2">
    <citation type="submission" date="2025-08" db="UniProtKB">
        <authorList>
            <consortium name="Ensembl"/>
        </authorList>
    </citation>
    <scope>IDENTIFICATION</scope>
</reference>